<dbReference type="GO" id="GO:0023052">
    <property type="term" value="P:signaling"/>
    <property type="evidence" value="ECO:0007669"/>
    <property type="project" value="InterPro"/>
</dbReference>
<dbReference type="Pfam" id="PF03359">
    <property type="entry name" value="GKAP"/>
    <property type="match status" value="1"/>
</dbReference>
<proteinExistence type="inferred from homology"/>
<feature type="compositionally biased region" description="Polar residues" evidence="2">
    <location>
        <begin position="760"/>
        <end position="780"/>
    </location>
</feature>
<feature type="region of interest" description="Disordered" evidence="2">
    <location>
        <begin position="898"/>
        <end position="965"/>
    </location>
</feature>
<dbReference type="AlphaFoldDB" id="A0A9Q1DXL6"/>
<dbReference type="GO" id="GO:0007059">
    <property type="term" value="P:chromosome segregation"/>
    <property type="evidence" value="ECO:0007669"/>
    <property type="project" value="TreeGrafter"/>
</dbReference>
<feature type="compositionally biased region" description="Low complexity" evidence="2">
    <location>
        <begin position="196"/>
        <end position="216"/>
    </location>
</feature>
<dbReference type="GO" id="GO:0005737">
    <property type="term" value="C:cytoplasm"/>
    <property type="evidence" value="ECO:0007669"/>
    <property type="project" value="TreeGrafter"/>
</dbReference>
<dbReference type="GO" id="GO:0051642">
    <property type="term" value="P:centrosome localization"/>
    <property type="evidence" value="ECO:0007669"/>
    <property type="project" value="TreeGrafter"/>
</dbReference>
<feature type="compositionally biased region" description="Basic and acidic residues" evidence="2">
    <location>
        <begin position="507"/>
        <end position="517"/>
    </location>
</feature>
<dbReference type="EMBL" id="JAFJMO010000002">
    <property type="protein sequence ID" value="KAJ8283623.1"/>
    <property type="molecule type" value="Genomic_DNA"/>
</dbReference>
<organism evidence="3 4">
    <name type="scientific">Conger conger</name>
    <name type="common">Conger eel</name>
    <name type="synonym">Muraena conger</name>
    <dbReference type="NCBI Taxonomy" id="82655"/>
    <lineage>
        <taxon>Eukaryota</taxon>
        <taxon>Metazoa</taxon>
        <taxon>Chordata</taxon>
        <taxon>Craniata</taxon>
        <taxon>Vertebrata</taxon>
        <taxon>Euteleostomi</taxon>
        <taxon>Actinopterygii</taxon>
        <taxon>Neopterygii</taxon>
        <taxon>Teleostei</taxon>
        <taxon>Anguilliformes</taxon>
        <taxon>Congridae</taxon>
        <taxon>Conger</taxon>
    </lineage>
</organism>
<evidence type="ECO:0000313" key="3">
    <source>
        <dbReference type="EMBL" id="KAJ8283623.1"/>
    </source>
</evidence>
<dbReference type="OrthoDB" id="10023951at2759"/>
<evidence type="ECO:0008006" key="5">
    <source>
        <dbReference type="Google" id="ProtNLM"/>
    </source>
</evidence>
<protein>
    <recommendedName>
        <fullName evidence="5">Disks large-associated protein 5</fullName>
    </recommendedName>
</protein>
<feature type="region of interest" description="Disordered" evidence="2">
    <location>
        <begin position="148"/>
        <end position="334"/>
    </location>
</feature>
<comment type="similarity">
    <text evidence="1">Belongs to the SAPAP family.</text>
</comment>
<feature type="compositionally biased region" description="Basic and acidic residues" evidence="2">
    <location>
        <begin position="39"/>
        <end position="48"/>
    </location>
</feature>
<feature type="region of interest" description="Disordered" evidence="2">
    <location>
        <begin position="507"/>
        <end position="787"/>
    </location>
</feature>
<feature type="compositionally biased region" description="Low complexity" evidence="2">
    <location>
        <begin position="594"/>
        <end position="612"/>
    </location>
</feature>
<feature type="compositionally biased region" description="Low complexity" evidence="2">
    <location>
        <begin position="543"/>
        <end position="556"/>
    </location>
</feature>
<feature type="compositionally biased region" description="Polar residues" evidence="2">
    <location>
        <begin position="913"/>
        <end position="925"/>
    </location>
</feature>
<dbReference type="PANTHER" id="PTHR12353">
    <property type="entry name" value="DISKS LARGE-ASSOCIATED PROTEIN DAP SAP90/PSD-95-ASSOCIATED PROTEIN"/>
    <property type="match status" value="1"/>
</dbReference>
<dbReference type="Proteomes" id="UP001152803">
    <property type="component" value="Unassembled WGS sequence"/>
</dbReference>
<evidence type="ECO:0000256" key="1">
    <source>
        <dbReference type="ARBA" id="ARBA00008839"/>
    </source>
</evidence>
<dbReference type="GO" id="GO:0005634">
    <property type="term" value="C:nucleus"/>
    <property type="evidence" value="ECO:0007669"/>
    <property type="project" value="TreeGrafter"/>
</dbReference>
<feature type="compositionally biased region" description="Low complexity" evidence="2">
    <location>
        <begin position="832"/>
        <end position="849"/>
    </location>
</feature>
<keyword evidence="4" id="KW-1185">Reference proteome</keyword>
<dbReference type="GO" id="GO:0007052">
    <property type="term" value="P:mitotic spindle organization"/>
    <property type="evidence" value="ECO:0007669"/>
    <property type="project" value="TreeGrafter"/>
</dbReference>
<sequence length="998" mass="107566">MILERANYHRMETRFSHLYKRDSSVSMLRVKMARRRSQSQKENRDRAVNRHRRLDQLPELEASALEESVIQPPTAVSEGMAPGQKQVKSERSAAVQERMKMLARYKEAKDLQKEKERREREKKGGIFKVGLYKPRSLNILQQISSAPIRAKAPEPAPSSRVTRSMKQQVRKPVAPRWTAAGVQERAPVGRAVGKPAATTTSARGRAAPVEAVVRPASSRAATRSQAVSLVGARKPAPDTNVSKTRATNKLAAAPPIGRGKPAQGRGATRTQSRVQKSEEAAEVEEMDTGSAEPQAEAEQPREEEQEVQEEEEEEEKTEREKVPDVPSFAPQDFVFQAPSGLKSFQSVPLTPRSADAFLTPSYSDVPLALSFSPLAHRAPVGPPRPSPPPQAPVPLTGPQEPQHDVLYFRSVLVSETARLSALCEEWERRTEDPSVPEESQDRVRTAVGQARLLMKERFDQFQGLVDDCDLGRGEKVTTCTDLQGFWDMVFYQVEDVIRKFDVLREAESKGWQEERKSPPRPKKTKKPPGAAVVRKPGGGGGASAAARSRLAAVKAAMKARRAEAEPPAAAPPTPTPDSAQPVVFHGGFFRVESPARTPGASRRSPRRSAVPSLHGSPCPGSQLTTPRRTRPSAFAHPSPLPTLSLRTPTACTPHPKTQGQSPPQSPLPPLSLNDPTASTPPTEPALHAGAPSGRSEYDAEPTGTHSEPPEAASSQSQAVDHCAETSSQPELAPDAAERTASQSEDVTEMDSCVTPFPSLQAPTSEAMCQNSSLSPCQTADQRPAEAHGLSFSLSPCQTADQRPAEAHGLSFSLSPCQTADQRPAEAHGLSFSLSPCPSGSAPPAVSSSLPAPLGFLTPAACSTDSPTGSSEACLAGTPDISYTENTPGLDFERYLRPTLRRSPSPQPPAVAMETTSLLATPTSSDVHMDSPGPEPEQLSEGDSLGNTAPLAALGQAFPPQTQQLEEEELLLFTPELRDKVRQSVCGRDLMTFTPPCGR</sequence>
<feature type="region of interest" description="Disordered" evidence="2">
    <location>
        <begin position="814"/>
        <end position="849"/>
    </location>
</feature>
<feature type="compositionally biased region" description="Acidic residues" evidence="2">
    <location>
        <begin position="301"/>
        <end position="315"/>
    </location>
</feature>
<reference evidence="3" key="1">
    <citation type="journal article" date="2023" name="Science">
        <title>Genome structures resolve the early diversification of teleost fishes.</title>
        <authorList>
            <person name="Parey E."/>
            <person name="Louis A."/>
            <person name="Montfort J."/>
            <person name="Bouchez O."/>
            <person name="Roques C."/>
            <person name="Iampietro C."/>
            <person name="Lluch J."/>
            <person name="Castinel A."/>
            <person name="Donnadieu C."/>
            <person name="Desvignes T."/>
            <person name="Floi Bucao C."/>
            <person name="Jouanno E."/>
            <person name="Wen M."/>
            <person name="Mejri S."/>
            <person name="Dirks R."/>
            <person name="Jansen H."/>
            <person name="Henkel C."/>
            <person name="Chen W.J."/>
            <person name="Zahm M."/>
            <person name="Cabau C."/>
            <person name="Klopp C."/>
            <person name="Thompson A.W."/>
            <person name="Robinson-Rechavi M."/>
            <person name="Braasch I."/>
            <person name="Lecointre G."/>
            <person name="Bobe J."/>
            <person name="Postlethwait J.H."/>
            <person name="Berthelot C."/>
            <person name="Roest Crollius H."/>
            <person name="Guiguen Y."/>
        </authorList>
    </citation>
    <scope>NUCLEOTIDE SEQUENCE</scope>
    <source>
        <strain evidence="3">Concon-B</strain>
    </source>
</reference>
<evidence type="ECO:0000313" key="4">
    <source>
        <dbReference type="Proteomes" id="UP001152803"/>
    </source>
</evidence>
<dbReference type="PANTHER" id="PTHR12353:SF1">
    <property type="entry name" value="DISKS LARGE-ASSOCIATED PROTEIN 5"/>
    <property type="match status" value="1"/>
</dbReference>
<comment type="caution">
    <text evidence="3">The sequence shown here is derived from an EMBL/GenBank/DDBJ whole genome shotgun (WGS) entry which is preliminary data.</text>
</comment>
<accession>A0A9Q1DXL6</accession>
<evidence type="ECO:0000256" key="2">
    <source>
        <dbReference type="SAM" id="MobiDB-lite"/>
    </source>
</evidence>
<dbReference type="InterPro" id="IPR005026">
    <property type="entry name" value="SAPAP"/>
</dbReference>
<gene>
    <name evidence="3" type="ORF">COCON_G00024730</name>
</gene>
<feature type="region of interest" description="Disordered" evidence="2">
    <location>
        <begin position="33"/>
        <end position="53"/>
    </location>
</feature>
<dbReference type="GO" id="GO:0051382">
    <property type="term" value="P:kinetochore assembly"/>
    <property type="evidence" value="ECO:0007669"/>
    <property type="project" value="TreeGrafter"/>
</dbReference>
<name>A0A9Q1DXL6_CONCO</name>
<dbReference type="GO" id="GO:0031616">
    <property type="term" value="C:spindle pole centrosome"/>
    <property type="evidence" value="ECO:0007669"/>
    <property type="project" value="TreeGrafter"/>
</dbReference>
<feature type="compositionally biased region" description="Polar residues" evidence="2">
    <location>
        <begin position="712"/>
        <end position="729"/>
    </location>
</feature>
<dbReference type="GO" id="GO:0008017">
    <property type="term" value="F:microtubule binding"/>
    <property type="evidence" value="ECO:0007669"/>
    <property type="project" value="TreeGrafter"/>
</dbReference>
<dbReference type="GO" id="GO:0007346">
    <property type="term" value="P:regulation of mitotic cell cycle"/>
    <property type="evidence" value="ECO:0007669"/>
    <property type="project" value="TreeGrafter"/>
</dbReference>